<comment type="caution">
    <text evidence="21">The sequence shown here is derived from an EMBL/GenBank/DDBJ whole genome shotgun (WGS) entry which is preliminary data.</text>
</comment>
<feature type="binding site" evidence="15">
    <location>
        <position position="383"/>
    </location>
    <ligand>
        <name>S-adenosyl-L-methionine</name>
        <dbReference type="ChEBI" id="CHEBI:59789"/>
    </ligand>
</feature>
<dbReference type="InterPro" id="IPR028281">
    <property type="entry name" value="Sirohaem_synthase_central"/>
</dbReference>
<comment type="pathway">
    <text evidence="15">Porphyrin-containing compound metabolism; siroheme biosynthesis; siroheme from sirohydrochlorin: step 1/1.</text>
</comment>
<feature type="binding site" evidence="15">
    <location>
        <begin position="331"/>
        <end position="332"/>
    </location>
    <ligand>
        <name>S-adenosyl-L-methionine</name>
        <dbReference type="ChEBI" id="CHEBI:59789"/>
    </ligand>
</feature>
<dbReference type="NCBIfam" id="TIGR01469">
    <property type="entry name" value="cobA_cysG_Cterm"/>
    <property type="match status" value="1"/>
</dbReference>
<proteinExistence type="inferred from homology"/>
<dbReference type="AlphaFoldDB" id="A4A388"/>
<comment type="similarity">
    <text evidence="15">In the N-terminal section; belongs to the precorrin-2 dehydrogenase / sirohydrochlorin ferrochelatase family.</text>
</comment>
<dbReference type="InterPro" id="IPR003043">
    <property type="entry name" value="Uropor_MeTrfase_CS"/>
</dbReference>
<dbReference type="Pfam" id="PF14824">
    <property type="entry name" value="Sirohm_synth_M"/>
    <property type="match status" value="1"/>
</dbReference>
<evidence type="ECO:0000256" key="10">
    <source>
        <dbReference type="ARBA" id="ARBA00023244"/>
    </source>
</evidence>
<comment type="function">
    <text evidence="15">Multifunctional enzyme that catalyzes the SAM-dependent methylations of uroporphyrinogen III at position C-2 and C-7 to form precorrin-2 via precorrin-1. Then it catalyzes the NAD-dependent ring dehydrogenation of precorrin-2 to yield sirohydrochlorin. Finally, it catalyzes the ferrochelation of sirohydrochlorin to yield siroheme.</text>
</comment>
<gene>
    <name evidence="15" type="primary">cysG</name>
    <name evidence="21" type="ORF">KT71_15866</name>
</gene>
<dbReference type="RefSeq" id="WP_008295607.1">
    <property type="nucleotide sequence ID" value="NZ_CM002299.1"/>
</dbReference>
<keyword evidence="7 15" id="KW-0560">Oxidoreductase</keyword>
<keyword evidence="5 15" id="KW-0808">Transferase</keyword>
<dbReference type="OrthoDB" id="9815856at2"/>
<dbReference type="Pfam" id="PF10414">
    <property type="entry name" value="CysG_dimeriser"/>
    <property type="match status" value="1"/>
</dbReference>
<keyword evidence="22" id="KW-1185">Reference proteome</keyword>
<evidence type="ECO:0000259" key="19">
    <source>
        <dbReference type="Pfam" id="PF10414"/>
    </source>
</evidence>
<name>A4A388_9GAMM</name>
<dbReference type="Gene3D" id="3.30.950.10">
    <property type="entry name" value="Methyltransferase, Cobalt-precorrin-4 Transmethylase, Domain 2"/>
    <property type="match status" value="1"/>
</dbReference>
<dbReference type="InterPro" id="IPR006366">
    <property type="entry name" value="CobA/CysG_C"/>
</dbReference>
<organism evidence="21 22">
    <name type="scientific">Congregibacter litoralis KT71</name>
    <dbReference type="NCBI Taxonomy" id="314285"/>
    <lineage>
        <taxon>Bacteria</taxon>
        <taxon>Pseudomonadati</taxon>
        <taxon>Pseudomonadota</taxon>
        <taxon>Gammaproteobacteria</taxon>
        <taxon>Cellvibrionales</taxon>
        <taxon>Halieaceae</taxon>
        <taxon>Congregibacter</taxon>
    </lineage>
</organism>
<dbReference type="InterPro" id="IPR019478">
    <property type="entry name" value="Sirohaem_synthase_dimer_dom"/>
</dbReference>
<comment type="pathway">
    <text evidence="14 15">Cofactor biosynthesis; adenosylcobalamin biosynthesis; precorrin-2 from uroporphyrinogen III: step 1/1.</text>
</comment>
<feature type="active site" description="Proton donor" evidence="15 16">
    <location>
        <position position="270"/>
    </location>
</feature>
<keyword evidence="6 15" id="KW-0949">S-adenosyl-L-methionine</keyword>
<evidence type="ECO:0000256" key="11">
    <source>
        <dbReference type="ARBA" id="ARBA00023268"/>
    </source>
</evidence>
<comment type="catalytic activity">
    <reaction evidence="15">
        <text>siroheme + 2 H(+) = sirohydrochlorin + Fe(2+)</text>
        <dbReference type="Rhea" id="RHEA:24360"/>
        <dbReference type="ChEBI" id="CHEBI:15378"/>
        <dbReference type="ChEBI" id="CHEBI:29033"/>
        <dbReference type="ChEBI" id="CHEBI:58351"/>
        <dbReference type="ChEBI" id="CHEBI:60052"/>
        <dbReference type="EC" id="4.99.1.4"/>
    </reaction>
</comment>
<dbReference type="InterPro" id="IPR014777">
    <property type="entry name" value="4pyrrole_Mease_sub1"/>
</dbReference>
<dbReference type="EMBL" id="AAOA02000001">
    <property type="protein sequence ID" value="EAQ99161.1"/>
    <property type="molecule type" value="Genomic_DNA"/>
</dbReference>
<evidence type="ECO:0000256" key="1">
    <source>
        <dbReference type="ARBA" id="ARBA00005010"/>
    </source>
</evidence>
<dbReference type="SUPFAM" id="SSF75615">
    <property type="entry name" value="Siroheme synthase middle domains-like"/>
    <property type="match status" value="1"/>
</dbReference>
<evidence type="ECO:0000256" key="4">
    <source>
        <dbReference type="ARBA" id="ARBA00022603"/>
    </source>
</evidence>
<dbReference type="Gene3D" id="3.30.160.110">
    <property type="entry name" value="Siroheme synthase, domain 2"/>
    <property type="match status" value="1"/>
</dbReference>
<evidence type="ECO:0000256" key="13">
    <source>
        <dbReference type="ARBA" id="ARBA00047561"/>
    </source>
</evidence>
<comment type="pathway">
    <text evidence="15">Cofactor biosynthesis; adenosylcobalamin biosynthesis; sirohydrochlorin from precorrin-2: step 1/1.</text>
</comment>
<feature type="region of interest" description="Precorrin-2 dehydrogenase / sirohydrochlorin ferrochelatase" evidence="15">
    <location>
        <begin position="1"/>
        <end position="203"/>
    </location>
</feature>
<comment type="pathway">
    <text evidence="1 15">Porphyrin-containing compound metabolism; siroheme biosynthesis; sirohydrochlorin from precorrin-2: step 1/1.</text>
</comment>
<dbReference type="STRING" id="314285.KT71_15866"/>
<feature type="modified residue" description="Phosphoserine" evidence="15">
    <location>
        <position position="128"/>
    </location>
</feature>
<dbReference type="NCBIfam" id="NF007922">
    <property type="entry name" value="PRK10637.1"/>
    <property type="match status" value="1"/>
</dbReference>
<feature type="binding site" evidence="15">
    <location>
        <position position="306"/>
    </location>
    <ligand>
        <name>S-adenosyl-L-methionine</name>
        <dbReference type="ChEBI" id="CHEBI:59789"/>
    </ligand>
</feature>
<keyword evidence="9 15" id="KW-0456">Lyase</keyword>
<dbReference type="eggNOG" id="COG0007">
    <property type="taxonomic scope" value="Bacteria"/>
</dbReference>
<dbReference type="UniPathway" id="UPA00148">
    <property type="reaction ID" value="UER00211"/>
</dbReference>
<dbReference type="PIRSF" id="PIRSF036426">
    <property type="entry name" value="Sirohaem_synth"/>
    <property type="match status" value="1"/>
</dbReference>
<dbReference type="InterPro" id="IPR037115">
    <property type="entry name" value="Sirohaem_synt_dimer_dom_sf"/>
</dbReference>
<evidence type="ECO:0000256" key="5">
    <source>
        <dbReference type="ARBA" id="ARBA00022679"/>
    </source>
</evidence>
<dbReference type="EC" id="4.99.1.4" evidence="15"/>
<dbReference type="PROSITE" id="PS00840">
    <property type="entry name" value="SUMT_2"/>
    <property type="match status" value="1"/>
</dbReference>
<feature type="binding site" evidence="15">
    <location>
        <begin position="43"/>
        <end position="44"/>
    </location>
    <ligand>
        <name>NAD(+)</name>
        <dbReference type="ChEBI" id="CHEBI:57540"/>
    </ligand>
</feature>
<dbReference type="Pfam" id="PF13241">
    <property type="entry name" value="NAD_binding_7"/>
    <property type="match status" value="1"/>
</dbReference>
<comment type="pathway">
    <text evidence="12 15">Porphyrin-containing compound metabolism; siroheme biosynthesis; precorrin-2 from uroporphyrinogen III: step 1/1.</text>
</comment>
<dbReference type="CDD" id="cd11642">
    <property type="entry name" value="SUMT"/>
    <property type="match status" value="1"/>
</dbReference>
<comment type="similarity">
    <text evidence="2 17">Belongs to the precorrin methyltransferase family.</text>
</comment>
<evidence type="ECO:0000313" key="22">
    <source>
        <dbReference type="Proteomes" id="UP000019205"/>
    </source>
</evidence>
<dbReference type="GO" id="GO:0004851">
    <property type="term" value="F:uroporphyrin-III C-methyltransferase activity"/>
    <property type="evidence" value="ECO:0007669"/>
    <property type="project" value="UniProtKB-UniRule"/>
</dbReference>
<evidence type="ECO:0000256" key="12">
    <source>
        <dbReference type="ARBA" id="ARBA00025705"/>
    </source>
</evidence>
<feature type="binding site" evidence="15">
    <location>
        <position position="412"/>
    </location>
    <ligand>
        <name>S-adenosyl-L-methionine</name>
        <dbReference type="ChEBI" id="CHEBI:59789"/>
    </ligand>
</feature>
<dbReference type="GO" id="GO:0019354">
    <property type="term" value="P:siroheme biosynthetic process"/>
    <property type="evidence" value="ECO:0007669"/>
    <property type="project" value="UniProtKB-UniRule"/>
</dbReference>
<dbReference type="Gene3D" id="3.40.50.720">
    <property type="entry name" value="NAD(P)-binding Rossmann-like Domain"/>
    <property type="match status" value="1"/>
</dbReference>
<dbReference type="SUPFAM" id="SSF53790">
    <property type="entry name" value="Tetrapyrrole methylase"/>
    <property type="match status" value="1"/>
</dbReference>
<keyword evidence="11 15" id="KW-0511">Multifunctional enzyme</keyword>
<comment type="catalytic activity">
    <reaction evidence="13 15">
        <text>precorrin-2 + NAD(+) = sirohydrochlorin + NADH + 2 H(+)</text>
        <dbReference type="Rhea" id="RHEA:15613"/>
        <dbReference type="ChEBI" id="CHEBI:15378"/>
        <dbReference type="ChEBI" id="CHEBI:57540"/>
        <dbReference type="ChEBI" id="CHEBI:57945"/>
        <dbReference type="ChEBI" id="CHEBI:58351"/>
        <dbReference type="ChEBI" id="CHEBI:58827"/>
        <dbReference type="EC" id="1.3.1.76"/>
    </reaction>
</comment>
<dbReference type="InterPro" id="IPR035996">
    <property type="entry name" value="4pyrrol_Methylase_sf"/>
</dbReference>
<dbReference type="InterPro" id="IPR014776">
    <property type="entry name" value="4pyrrole_Mease_sub2"/>
</dbReference>
<comment type="catalytic activity">
    <reaction evidence="15">
        <text>uroporphyrinogen III + 2 S-adenosyl-L-methionine = precorrin-2 + 2 S-adenosyl-L-homocysteine + H(+)</text>
        <dbReference type="Rhea" id="RHEA:32459"/>
        <dbReference type="ChEBI" id="CHEBI:15378"/>
        <dbReference type="ChEBI" id="CHEBI:57308"/>
        <dbReference type="ChEBI" id="CHEBI:57856"/>
        <dbReference type="ChEBI" id="CHEBI:58827"/>
        <dbReference type="ChEBI" id="CHEBI:59789"/>
        <dbReference type="EC" id="2.1.1.107"/>
    </reaction>
</comment>
<reference evidence="21 22" key="1">
    <citation type="journal article" date="2007" name="Proc. Natl. Acad. Sci. U.S.A.">
        <title>Characterization of a marine gammaproteobacterium capable of aerobic anoxygenic photosynthesis.</title>
        <authorList>
            <person name="Fuchs B.M."/>
            <person name="Spring S."/>
            <person name="Teeling H."/>
            <person name="Quast C."/>
            <person name="Wulf J."/>
            <person name="Schattenhofer M."/>
            <person name="Yan S."/>
            <person name="Ferriera S."/>
            <person name="Johnson J."/>
            <person name="Glockner F.O."/>
            <person name="Amann R."/>
        </authorList>
    </citation>
    <scope>NUCLEOTIDE SEQUENCE [LARGE SCALE GENOMIC DNA]</scope>
    <source>
        <strain evidence="21">KT71</strain>
    </source>
</reference>
<reference evidence="21 22" key="2">
    <citation type="journal article" date="2009" name="PLoS ONE">
        <title>The photosynthetic apparatus and its regulation in the aerobic gammaproteobacterium Congregibacter litoralis gen. nov., sp. nov.</title>
        <authorList>
            <person name="Spring S."/>
            <person name="Lunsdorf H."/>
            <person name="Fuchs B.M."/>
            <person name="Tindall B.J."/>
        </authorList>
    </citation>
    <scope>NUCLEOTIDE SEQUENCE [LARGE SCALE GENOMIC DNA]</scope>
    <source>
        <strain evidence="21">KT71</strain>
    </source>
</reference>
<evidence type="ECO:0000259" key="18">
    <source>
        <dbReference type="Pfam" id="PF00590"/>
    </source>
</evidence>
<comment type="similarity">
    <text evidence="15">In the C-terminal section; belongs to the precorrin methyltransferase family.</text>
</comment>
<feature type="region of interest" description="Uroporphyrinogen-III C-methyltransferase" evidence="15">
    <location>
        <begin position="216"/>
        <end position="460"/>
    </location>
</feature>
<evidence type="ECO:0000259" key="20">
    <source>
        <dbReference type="Pfam" id="PF14824"/>
    </source>
</evidence>
<dbReference type="GO" id="GO:0009236">
    <property type="term" value="P:cobalamin biosynthetic process"/>
    <property type="evidence" value="ECO:0007669"/>
    <property type="project" value="UniProtKB-UniRule"/>
</dbReference>
<feature type="domain" description="Siroheme synthase central" evidence="20">
    <location>
        <begin position="119"/>
        <end position="146"/>
    </location>
</feature>
<dbReference type="GO" id="GO:0043115">
    <property type="term" value="F:precorrin-2 dehydrogenase activity"/>
    <property type="evidence" value="ECO:0007669"/>
    <property type="project" value="UniProtKB-UniRule"/>
</dbReference>
<dbReference type="NCBIfam" id="TIGR01470">
    <property type="entry name" value="cysG_Nterm"/>
    <property type="match status" value="1"/>
</dbReference>
<evidence type="ECO:0000256" key="15">
    <source>
        <dbReference type="HAMAP-Rule" id="MF_01646"/>
    </source>
</evidence>
<dbReference type="UniPathway" id="UPA00262">
    <property type="reaction ID" value="UER00211"/>
</dbReference>
<dbReference type="Pfam" id="PF00590">
    <property type="entry name" value="TP_methylase"/>
    <property type="match status" value="1"/>
</dbReference>
<dbReference type="PANTHER" id="PTHR45790:SF1">
    <property type="entry name" value="SIROHEME SYNTHASE"/>
    <property type="match status" value="1"/>
</dbReference>
<keyword evidence="4 15" id="KW-0489">Methyltransferase</keyword>
<feature type="active site" description="Proton acceptor" evidence="15 16">
    <location>
        <position position="248"/>
    </location>
</feature>
<dbReference type="Gene3D" id="3.40.1010.10">
    <property type="entry name" value="Cobalt-precorrin-4 Transmethylase, Domain 1"/>
    <property type="match status" value="1"/>
</dbReference>
<dbReference type="HOGENOM" id="CLU_011276_2_2_6"/>
<evidence type="ECO:0000256" key="2">
    <source>
        <dbReference type="ARBA" id="ARBA00005879"/>
    </source>
</evidence>
<keyword evidence="3 15" id="KW-0169">Cobalamin biosynthesis</keyword>
<dbReference type="GO" id="GO:0051266">
    <property type="term" value="F:sirohydrochlorin ferrochelatase activity"/>
    <property type="evidence" value="ECO:0007669"/>
    <property type="project" value="UniProtKB-EC"/>
</dbReference>
<feature type="binding site" evidence="15">
    <location>
        <position position="225"/>
    </location>
    <ligand>
        <name>S-adenosyl-L-methionine</name>
        <dbReference type="ChEBI" id="CHEBI:59789"/>
    </ligand>
</feature>
<dbReference type="Proteomes" id="UP000019205">
    <property type="component" value="Chromosome"/>
</dbReference>
<dbReference type="NCBIfam" id="NF004790">
    <property type="entry name" value="PRK06136.1"/>
    <property type="match status" value="1"/>
</dbReference>
<dbReference type="SUPFAM" id="SSF51735">
    <property type="entry name" value="NAD(P)-binding Rossmann-fold domains"/>
    <property type="match status" value="1"/>
</dbReference>
<dbReference type="EC" id="2.1.1.107" evidence="15"/>
<dbReference type="GO" id="GO:0032259">
    <property type="term" value="P:methylation"/>
    <property type="evidence" value="ECO:0007669"/>
    <property type="project" value="UniProtKB-KW"/>
</dbReference>
<dbReference type="Gene3D" id="1.10.8.210">
    <property type="entry name" value="Sirohaem synthase, dimerisation domain"/>
    <property type="match status" value="1"/>
</dbReference>
<dbReference type="PANTHER" id="PTHR45790">
    <property type="entry name" value="SIROHEME SYNTHASE-RELATED"/>
    <property type="match status" value="1"/>
</dbReference>
<evidence type="ECO:0000256" key="7">
    <source>
        <dbReference type="ARBA" id="ARBA00023002"/>
    </source>
</evidence>
<evidence type="ECO:0000256" key="9">
    <source>
        <dbReference type="ARBA" id="ARBA00023239"/>
    </source>
</evidence>
<feature type="binding site" evidence="15">
    <location>
        <begin position="301"/>
        <end position="303"/>
    </location>
    <ligand>
        <name>S-adenosyl-L-methionine</name>
        <dbReference type="ChEBI" id="CHEBI:59789"/>
    </ligand>
</feature>
<dbReference type="eggNOG" id="COG1648">
    <property type="taxonomic scope" value="Bacteria"/>
</dbReference>
<evidence type="ECO:0000256" key="17">
    <source>
        <dbReference type="RuleBase" id="RU003960"/>
    </source>
</evidence>
<evidence type="ECO:0000256" key="6">
    <source>
        <dbReference type="ARBA" id="ARBA00022691"/>
    </source>
</evidence>
<dbReference type="InterPro" id="IPR006367">
    <property type="entry name" value="Sirohaem_synthase_N"/>
</dbReference>
<dbReference type="HAMAP" id="MF_01646">
    <property type="entry name" value="Siroheme_synth"/>
    <property type="match status" value="1"/>
</dbReference>
<dbReference type="GO" id="GO:0051287">
    <property type="term" value="F:NAD binding"/>
    <property type="evidence" value="ECO:0007669"/>
    <property type="project" value="InterPro"/>
</dbReference>
<keyword evidence="15" id="KW-0597">Phosphoprotein</keyword>
<evidence type="ECO:0000256" key="3">
    <source>
        <dbReference type="ARBA" id="ARBA00022573"/>
    </source>
</evidence>
<dbReference type="InterPro" id="IPR012409">
    <property type="entry name" value="Sirohaem_synth"/>
</dbReference>
<feature type="domain" description="Sirohaem synthase dimerisation" evidence="19">
    <location>
        <begin position="153"/>
        <end position="207"/>
    </location>
</feature>
<dbReference type="EC" id="1.3.1.76" evidence="15"/>
<evidence type="ECO:0000256" key="16">
    <source>
        <dbReference type="PIRSR" id="PIRSR036426-1"/>
    </source>
</evidence>
<keyword evidence="8 15" id="KW-0520">NAD</keyword>
<accession>A4A388</accession>
<protein>
    <recommendedName>
        <fullName evidence="15">Siroheme synthase</fullName>
    </recommendedName>
    <domain>
        <recommendedName>
            <fullName evidence="15">Uroporphyrinogen-III C-methyltransferase</fullName>
            <shortName evidence="15">Urogen III methylase</shortName>
            <ecNumber evidence="15">2.1.1.107</ecNumber>
        </recommendedName>
        <alternativeName>
            <fullName evidence="15">SUMT</fullName>
        </alternativeName>
        <alternativeName>
            <fullName evidence="15">Uroporphyrinogen III methylase</fullName>
            <shortName evidence="15">UROM</shortName>
        </alternativeName>
    </domain>
    <domain>
        <recommendedName>
            <fullName evidence="15">Precorrin-2 dehydrogenase</fullName>
            <ecNumber evidence="15">1.3.1.76</ecNumber>
        </recommendedName>
    </domain>
    <domain>
        <recommendedName>
            <fullName evidence="15">Sirohydrochlorin ferrochelatase</fullName>
            <ecNumber evidence="15">4.99.1.4</ecNumber>
        </recommendedName>
    </domain>
</protein>
<keyword evidence="10 15" id="KW-0627">Porphyrin biosynthesis</keyword>
<feature type="domain" description="Tetrapyrrole methylase" evidence="18">
    <location>
        <begin position="218"/>
        <end position="427"/>
    </location>
</feature>
<feature type="binding site" evidence="15">
    <location>
        <begin position="22"/>
        <end position="23"/>
    </location>
    <ligand>
        <name>NAD(+)</name>
        <dbReference type="ChEBI" id="CHEBI:57540"/>
    </ligand>
</feature>
<sequence length="460" mass="50458">MDFLPINLRLRDQPVVLVGAGVVGARKARFLLGAGAQLTVIAPEQDAQFRSLAEEHKLLWHAREYADGDLATAIMVIAATPDRKVNESVHREATMRGIPVNVVDSPDLCSFIFPAIVDRSPLTVAISSSGASPVLARSVRSRIEAMLPAATADIARFAKLHRHRIRETGESENDRRRIWEQIINGPIAQLILSNRWQAAEQALAELLDNHRAATVGEVYLIGAGPGDPELMTFKALRLLQRADVVLHDRLVNPDIVAMARRDADKLYVGKRRSEHSVPQERINELLVELALEGKQVARLKGGDPFVFGRGGEEIELLAKKNIPFQVVPGITAGNAAACYAGIPLTHRDYAQSVRFVTGHTKDGELHHRWNEFLSETETLVFYMGLVGLPIICAQLIAHGRPGDTPVALIERATSPRQRLLSGTLESIESLVESAKPKAPTLIIVGKVVLLADRLRWYGSG</sequence>
<dbReference type="FunFam" id="3.40.1010.10:FF:000001">
    <property type="entry name" value="Siroheme synthase"/>
    <property type="match status" value="1"/>
</dbReference>
<dbReference type="InterPro" id="IPR000878">
    <property type="entry name" value="4pyrrol_Mease"/>
</dbReference>
<dbReference type="InterPro" id="IPR036291">
    <property type="entry name" value="NAD(P)-bd_dom_sf"/>
</dbReference>
<dbReference type="FunFam" id="3.30.950.10:FF:000001">
    <property type="entry name" value="Siroheme synthase"/>
    <property type="match status" value="1"/>
</dbReference>
<dbReference type="InterPro" id="IPR050161">
    <property type="entry name" value="Siro_Cobalamin_biosynth"/>
</dbReference>
<evidence type="ECO:0000256" key="8">
    <source>
        <dbReference type="ARBA" id="ARBA00023027"/>
    </source>
</evidence>
<evidence type="ECO:0000313" key="21">
    <source>
        <dbReference type="EMBL" id="EAQ99161.1"/>
    </source>
</evidence>
<evidence type="ECO:0000256" key="14">
    <source>
        <dbReference type="ARBA" id="ARBA00060548"/>
    </source>
</evidence>